<protein>
    <submittedName>
        <fullName evidence="1">PIG-L family deacetylase</fullName>
        <ecNumber evidence="1">3.5.1.-</ecNumber>
    </submittedName>
</protein>
<dbReference type="Gene3D" id="3.40.50.10320">
    <property type="entry name" value="LmbE-like"/>
    <property type="match status" value="1"/>
</dbReference>
<dbReference type="InterPro" id="IPR024078">
    <property type="entry name" value="LmbE-like_dom_sf"/>
</dbReference>
<dbReference type="EMBL" id="CP133463">
    <property type="protein sequence ID" value="WMS19722.1"/>
    <property type="molecule type" value="Genomic_DNA"/>
</dbReference>
<evidence type="ECO:0000313" key="1">
    <source>
        <dbReference type="EMBL" id="WMS19722.1"/>
    </source>
</evidence>
<dbReference type="Proteomes" id="UP001228955">
    <property type="component" value="Chromosome"/>
</dbReference>
<dbReference type="PANTHER" id="PTHR12993">
    <property type="entry name" value="N-ACETYLGLUCOSAMINYL-PHOSPHATIDYLINOSITOL DE-N-ACETYLASE-RELATED"/>
    <property type="match status" value="1"/>
</dbReference>
<evidence type="ECO:0000313" key="2">
    <source>
        <dbReference type="Proteomes" id="UP001228955"/>
    </source>
</evidence>
<dbReference type="EC" id="3.5.1.-" evidence="1"/>
<organism evidence="1 2">
    <name type="scientific">Veillonella parvula</name>
    <name type="common">Staphylococcus parvulus</name>
    <dbReference type="NCBI Taxonomy" id="29466"/>
    <lineage>
        <taxon>Bacteria</taxon>
        <taxon>Bacillati</taxon>
        <taxon>Bacillota</taxon>
        <taxon>Negativicutes</taxon>
        <taxon>Veillonellales</taxon>
        <taxon>Veillonellaceae</taxon>
        <taxon>Veillonella</taxon>
    </lineage>
</organism>
<gene>
    <name evidence="1" type="ORF">RDV51_09870</name>
</gene>
<dbReference type="AlphaFoldDB" id="A0AB38YP84"/>
<dbReference type="RefSeq" id="WP_004692930.1">
    <property type="nucleotide sequence ID" value="NZ_CP133463.1"/>
</dbReference>
<proteinExistence type="predicted"/>
<dbReference type="SUPFAM" id="SSF102588">
    <property type="entry name" value="LmbE-like"/>
    <property type="match status" value="1"/>
</dbReference>
<keyword evidence="1" id="KW-0378">Hydrolase</keyword>
<dbReference type="Pfam" id="PF02585">
    <property type="entry name" value="PIG-L"/>
    <property type="match status" value="1"/>
</dbReference>
<accession>A0AB38YP84</accession>
<dbReference type="InterPro" id="IPR003737">
    <property type="entry name" value="GlcNAc_PI_deacetylase-related"/>
</dbReference>
<name>A0AB38YP84_VEIPA</name>
<dbReference type="PANTHER" id="PTHR12993:SF11">
    <property type="entry name" value="N-ACETYLGLUCOSAMINYL-PHOSPHATIDYLINOSITOL DE-N-ACETYLASE"/>
    <property type="match status" value="1"/>
</dbReference>
<reference evidence="1" key="1">
    <citation type="submission" date="2023-08" db="EMBL/GenBank/DDBJ databases">
        <title>Veillonella_parvula_DSM 2007_complete_genome_hifiasm_Zymo_Research_D6332.</title>
        <authorList>
            <person name="Damerum A."/>
        </authorList>
    </citation>
    <scope>NUCLEOTIDE SEQUENCE</scope>
    <source>
        <strain evidence="1">DSM 2007</strain>
    </source>
</reference>
<dbReference type="GO" id="GO:0016811">
    <property type="term" value="F:hydrolase activity, acting on carbon-nitrogen (but not peptide) bonds, in linear amides"/>
    <property type="evidence" value="ECO:0007669"/>
    <property type="project" value="TreeGrafter"/>
</dbReference>
<sequence length="553" mass="64071">MNTSSFSYEKFFHGHSVMFIVPHEDDEINMAGATIYGAIQEGLEVYVVFLTNGDYEYTFDVRCNETYQMAKEIGLPQENIIFLGFGDFIGHEIIYNKSAIITSHANHNQTYGADFASLVMSKPKPYSWNGIVESVIDVILHFKPDTIIATDYDTHVDHRLCTFTVETAMEWIIKHTEFRPQLLKGFAYATGYETIDDYYNNHLLSTVINKKALPTDEFSTGNPTLSWIHRLRILVPQACREKKLIQNPIFKAMASHVSQEGYKRGSRLINGDQVFWKRRTDNIALHADITVSSGNANYLNDFLRFNTVDVKSNVYDANNYMWMPSVDDTERKVHISFTKITQIQVIQLFGSVHKSHELCSIRIETSAGKHVQLDEIIHIGQGISYIFDKPLFLEWIDIYIDKQCLGLSEIELYSATNDKYDYCHILADNHFMYNWVVYPGEKIPMITSYIEGIRKDMLTYRESEQKNTYRWLINDKYIDESVLQILIERELTTKPLQLRLESIDGSVFCEGTIRKGTFKDWFALKCNQLQDKLDYLQVKSKYKKGYKAGKAYK</sequence>